<dbReference type="InterPro" id="IPR050515">
    <property type="entry name" value="Beta-lactam/transpept"/>
</dbReference>
<dbReference type="Gene3D" id="3.40.710.10">
    <property type="entry name" value="DD-peptidase/beta-lactamase superfamily"/>
    <property type="match status" value="1"/>
</dbReference>
<dbReference type="GO" id="GO:0071555">
    <property type="term" value="P:cell wall organization"/>
    <property type="evidence" value="ECO:0007669"/>
    <property type="project" value="TreeGrafter"/>
</dbReference>
<dbReference type="InterPro" id="IPR012338">
    <property type="entry name" value="Beta-lactam/transpept-like"/>
</dbReference>
<dbReference type="Proteomes" id="UP000647416">
    <property type="component" value="Unassembled WGS sequence"/>
</dbReference>
<dbReference type="Pfam" id="PF21922">
    <property type="entry name" value="PBP_dimer_2"/>
    <property type="match status" value="1"/>
</dbReference>
<dbReference type="InterPro" id="IPR054120">
    <property type="entry name" value="PBPA_dimer"/>
</dbReference>
<feature type="domain" description="Penicillin-binding protein transpeptidase" evidence="1">
    <location>
        <begin position="155"/>
        <end position="460"/>
    </location>
</feature>
<dbReference type="InterPro" id="IPR036138">
    <property type="entry name" value="PBP_dimer_sf"/>
</dbReference>
<name>A0A926IS93_9FIRM</name>
<dbReference type="PANTHER" id="PTHR30627:SF24">
    <property type="entry name" value="PENICILLIN-BINDING PROTEIN 4B"/>
    <property type="match status" value="1"/>
</dbReference>
<dbReference type="SUPFAM" id="SSF56519">
    <property type="entry name" value="Penicillin binding protein dimerisation domain"/>
    <property type="match status" value="1"/>
</dbReference>
<protein>
    <submittedName>
        <fullName evidence="3">Peptidoglycan glycosyltransferase</fullName>
    </submittedName>
</protein>
<organism evidence="3 4">
    <name type="scientific">Qingrenia yutianensis</name>
    <dbReference type="NCBI Taxonomy" id="2763676"/>
    <lineage>
        <taxon>Bacteria</taxon>
        <taxon>Bacillati</taxon>
        <taxon>Bacillota</taxon>
        <taxon>Clostridia</taxon>
        <taxon>Eubacteriales</taxon>
        <taxon>Oscillospiraceae</taxon>
        <taxon>Qingrenia</taxon>
    </lineage>
</organism>
<dbReference type="Gene3D" id="3.90.1310.10">
    <property type="entry name" value="Penicillin-binding protein 2a (Domain 2)"/>
    <property type="match status" value="1"/>
</dbReference>
<dbReference type="GO" id="GO:0008658">
    <property type="term" value="F:penicillin binding"/>
    <property type="evidence" value="ECO:0007669"/>
    <property type="project" value="InterPro"/>
</dbReference>
<sequence>MNNKKIIYVLVFFSALFLSLAAYLTTVGVYKRNEYAKKDLGRSLKRETTVQRGDIYDRNGEKLAYTDIKNDKATRVYPYKNLYSHLIGYYTEKRGSSLLENRYSNTLNSVAVSDDVVKIASFLNNKKPKGSDLYISVDHRLQKRCSEILSPYKEGAIIVSNPKTGEIYAMVSKPDFDPSEANLYKNWDKLAADDTLFPFLTRAAQGLYAPGSTYKIVTSTAMLKNGKSSFTAEDKGKIEINGTTIKNAKSRAYGNLDLESAFLHSSNVYFALAGIETGESALRQTSESYMMNKDFNIKDFYLARSVFPDKIEYDDSLALASIGQDKVLISPMHLNLITCAIANDGKMPEPYLVQKVKSNLDGTEKTTAPKTMKQVTDAQTAQIIKDNMKSAVERGTGGGAAIAGKNICGKTGTAENEKTAENENLTHSWFTSFAPYENPEVCVTVLLAYSGSSSLASSAARQVYSAYYNIFK</sequence>
<reference evidence="3" key="1">
    <citation type="submission" date="2020-08" db="EMBL/GenBank/DDBJ databases">
        <title>Genome public.</title>
        <authorList>
            <person name="Liu C."/>
            <person name="Sun Q."/>
        </authorList>
    </citation>
    <scope>NUCLEOTIDE SEQUENCE</scope>
    <source>
        <strain evidence="3">NSJ-50</strain>
    </source>
</reference>
<dbReference type="EMBL" id="JACRTE010000004">
    <property type="protein sequence ID" value="MBC8596159.1"/>
    <property type="molecule type" value="Genomic_DNA"/>
</dbReference>
<dbReference type="InterPro" id="IPR001460">
    <property type="entry name" value="PCN-bd_Tpept"/>
</dbReference>
<feature type="domain" description="Penicillin binding protein A dimerisation" evidence="2">
    <location>
        <begin position="52"/>
        <end position="132"/>
    </location>
</feature>
<evidence type="ECO:0000259" key="2">
    <source>
        <dbReference type="Pfam" id="PF21922"/>
    </source>
</evidence>
<dbReference type="RefSeq" id="WP_262431701.1">
    <property type="nucleotide sequence ID" value="NZ_JACRTE010000004.1"/>
</dbReference>
<dbReference type="GO" id="GO:0005886">
    <property type="term" value="C:plasma membrane"/>
    <property type="evidence" value="ECO:0007669"/>
    <property type="project" value="TreeGrafter"/>
</dbReference>
<comment type="caution">
    <text evidence="3">The sequence shown here is derived from an EMBL/GenBank/DDBJ whole genome shotgun (WGS) entry which is preliminary data.</text>
</comment>
<dbReference type="AlphaFoldDB" id="A0A926IS93"/>
<dbReference type="GO" id="GO:0071972">
    <property type="term" value="F:peptidoglycan L,D-transpeptidase activity"/>
    <property type="evidence" value="ECO:0007669"/>
    <property type="project" value="TreeGrafter"/>
</dbReference>
<dbReference type="Pfam" id="PF00905">
    <property type="entry name" value="Transpeptidase"/>
    <property type="match status" value="1"/>
</dbReference>
<dbReference type="SUPFAM" id="SSF56601">
    <property type="entry name" value="beta-lactamase/transpeptidase-like"/>
    <property type="match status" value="1"/>
</dbReference>
<evidence type="ECO:0000259" key="1">
    <source>
        <dbReference type="Pfam" id="PF00905"/>
    </source>
</evidence>
<keyword evidence="4" id="KW-1185">Reference proteome</keyword>
<proteinExistence type="predicted"/>
<evidence type="ECO:0000313" key="3">
    <source>
        <dbReference type="EMBL" id="MBC8596159.1"/>
    </source>
</evidence>
<dbReference type="PANTHER" id="PTHR30627">
    <property type="entry name" value="PEPTIDOGLYCAN D,D-TRANSPEPTIDASE"/>
    <property type="match status" value="1"/>
</dbReference>
<accession>A0A926IS93</accession>
<gene>
    <name evidence="3" type="ORF">H8706_04655</name>
</gene>
<evidence type="ECO:0000313" key="4">
    <source>
        <dbReference type="Proteomes" id="UP000647416"/>
    </source>
</evidence>